<dbReference type="EMBL" id="MH491167">
    <property type="protein sequence ID" value="AWY03148.1"/>
    <property type="molecule type" value="Genomic_DNA"/>
</dbReference>
<organism evidence="1 2">
    <name type="scientific">Cronobacter phage GW1</name>
    <dbReference type="NCBI Taxonomy" id="2200756"/>
    <lineage>
        <taxon>Viruses</taxon>
        <taxon>Duplodnaviria</taxon>
        <taxon>Heunggongvirae</taxon>
        <taxon>Uroviricota</taxon>
        <taxon>Caudoviricetes</taxon>
        <taxon>Autographivirales</taxon>
        <taxon>Autotranscriptaviridae</taxon>
        <taxon>Studiervirinae</taxon>
        <taxon>Kayfunavirus</taxon>
        <taxon>Kayfunavirus GW1</taxon>
    </lineage>
</organism>
<dbReference type="Pfam" id="PF25708">
    <property type="entry name" value="Phage_T7_Gp5_9"/>
    <property type="match status" value="1"/>
</dbReference>
<dbReference type="Proteomes" id="UP000293224">
    <property type="component" value="Segment"/>
</dbReference>
<keyword evidence="2" id="KW-1185">Reference proteome</keyword>
<name>A0A3S7N8Q7_9CAUD</name>
<evidence type="ECO:0000313" key="1">
    <source>
        <dbReference type="EMBL" id="AWY03148.1"/>
    </source>
</evidence>
<gene>
    <name evidence="1" type="ORF">GW1_00035</name>
</gene>
<dbReference type="InterPro" id="IPR058007">
    <property type="entry name" value="Gp5.9"/>
</dbReference>
<sequence>MSLLKRFDDLMSHLNGEDNSLAEEFREALSEAVEDLQFLDALRAAGVDNWEGYECAQELMEYEDDE</sequence>
<evidence type="ECO:0000313" key="2">
    <source>
        <dbReference type="Proteomes" id="UP000293224"/>
    </source>
</evidence>
<accession>A0A3S7N8Q7</accession>
<reference evidence="1 2" key="1">
    <citation type="journal article" date="2019" name="Arch. Virol.">
        <title>Complete genome analysis of a novel phage GW1 lysing Cronobacter.</title>
        <authorList>
            <person name="Zeng H."/>
            <person name="He W."/>
            <person name="Li C."/>
            <person name="Zhang J."/>
            <person name="Ling N."/>
            <person name="Ding Y."/>
            <person name="Xue L."/>
            <person name="Chen M."/>
            <person name="Wu H."/>
            <person name="Wu Q."/>
        </authorList>
    </citation>
    <scope>NUCLEOTIDE SEQUENCE [LARGE SCALE GENOMIC DNA]</scope>
</reference>
<protein>
    <submittedName>
        <fullName evidence="1">Putative tail spike protein</fullName>
    </submittedName>
</protein>
<proteinExistence type="predicted"/>